<dbReference type="InterPro" id="IPR043502">
    <property type="entry name" value="DNA/RNA_pol_sf"/>
</dbReference>
<protein>
    <submittedName>
        <fullName evidence="2">Putative RNA-directed DNA polymerase from transposon X-element</fullName>
    </submittedName>
</protein>
<keyword evidence="3" id="KW-1185">Reference proteome</keyword>
<keyword evidence="2" id="KW-0548">Nucleotidyltransferase</keyword>
<evidence type="ECO:0000259" key="1">
    <source>
        <dbReference type="PROSITE" id="PS50878"/>
    </source>
</evidence>
<dbReference type="SUPFAM" id="SSF56672">
    <property type="entry name" value="DNA/RNA polymerases"/>
    <property type="match status" value="1"/>
</dbReference>
<dbReference type="PROSITE" id="PS50878">
    <property type="entry name" value="RT_POL"/>
    <property type="match status" value="1"/>
</dbReference>
<feature type="domain" description="Reverse transcriptase" evidence="1">
    <location>
        <begin position="197"/>
        <end position="430"/>
    </location>
</feature>
<keyword evidence="2" id="KW-0695">RNA-directed DNA polymerase</keyword>
<proteinExistence type="predicted"/>
<organism evidence="2 3">
    <name type="scientific">Araneus ventricosus</name>
    <name type="common">Orbweaver spider</name>
    <name type="synonym">Epeira ventricosa</name>
    <dbReference type="NCBI Taxonomy" id="182803"/>
    <lineage>
        <taxon>Eukaryota</taxon>
        <taxon>Metazoa</taxon>
        <taxon>Ecdysozoa</taxon>
        <taxon>Arthropoda</taxon>
        <taxon>Chelicerata</taxon>
        <taxon>Arachnida</taxon>
        <taxon>Araneae</taxon>
        <taxon>Araneomorphae</taxon>
        <taxon>Entelegynae</taxon>
        <taxon>Araneoidea</taxon>
        <taxon>Araneidae</taxon>
        <taxon>Araneus</taxon>
    </lineage>
</organism>
<accession>A0A4Y2EGH7</accession>
<dbReference type="PANTHER" id="PTHR33332">
    <property type="entry name" value="REVERSE TRANSCRIPTASE DOMAIN-CONTAINING PROTEIN"/>
    <property type="match status" value="1"/>
</dbReference>
<gene>
    <name evidence="2" type="primary">X-elementORF2_183</name>
    <name evidence="2" type="ORF">AVEN_256701_1</name>
</gene>
<comment type="caution">
    <text evidence="2">The sequence shown here is derived from an EMBL/GenBank/DDBJ whole genome shotgun (WGS) entry which is preliminary data.</text>
</comment>
<reference evidence="2 3" key="1">
    <citation type="journal article" date="2019" name="Sci. Rep.">
        <title>Orb-weaving spider Araneus ventricosus genome elucidates the spidroin gene catalogue.</title>
        <authorList>
            <person name="Kono N."/>
            <person name="Nakamura H."/>
            <person name="Ohtoshi R."/>
            <person name="Moran D.A.P."/>
            <person name="Shinohara A."/>
            <person name="Yoshida Y."/>
            <person name="Fujiwara M."/>
            <person name="Mori M."/>
            <person name="Tomita M."/>
            <person name="Arakawa K."/>
        </authorList>
    </citation>
    <scope>NUCLEOTIDE SEQUENCE [LARGE SCALE GENOMIC DNA]</scope>
</reference>
<dbReference type="GO" id="GO:0003964">
    <property type="term" value="F:RNA-directed DNA polymerase activity"/>
    <property type="evidence" value="ECO:0007669"/>
    <property type="project" value="UniProtKB-KW"/>
</dbReference>
<dbReference type="AlphaFoldDB" id="A0A4Y2EGH7"/>
<dbReference type="Proteomes" id="UP000499080">
    <property type="component" value="Unassembled WGS sequence"/>
</dbReference>
<dbReference type="Pfam" id="PF00078">
    <property type="entry name" value="RVT_1"/>
    <property type="match status" value="1"/>
</dbReference>
<dbReference type="InterPro" id="IPR000477">
    <property type="entry name" value="RT_dom"/>
</dbReference>
<dbReference type="OrthoDB" id="6515679at2759"/>
<evidence type="ECO:0000313" key="2">
    <source>
        <dbReference type="EMBL" id="GBM27907.1"/>
    </source>
</evidence>
<keyword evidence="2" id="KW-0808">Transferase</keyword>
<evidence type="ECO:0000313" key="3">
    <source>
        <dbReference type="Proteomes" id="UP000499080"/>
    </source>
</evidence>
<dbReference type="EMBL" id="BGPR01000597">
    <property type="protein sequence ID" value="GBM27907.1"/>
    <property type="molecule type" value="Genomic_DNA"/>
</dbReference>
<name>A0A4Y2EGH7_ARAVE</name>
<sequence>MKKFCREEKIEFYVIRPLSERTFKIVMKGLLRDTDIEEIKSELAIALPEIEILKVGQLKNVRTKSPMDIFMTELKKNGHENKIFELTHFMFLKIEIRNYRKPPGATQCWNCNMFNHSSANCGFQTRCLKYGEDHRTNQCLITTPQENPKCINCGATSHIASWRGCPLFPKIKPTKGQGVNYPKTQREFLSSQYRRQENISYSMQTRKLILRQVELNSHQESEFNPQTGSREIGKSLTTTHQLLRVVEYITSGFEKGECTGAVFLDVQKAVDRVWIQGLIHKLIRYKFPPHLLQLLKSYLEERKFAVKIGNSISEAKIMRAGIPQGGKISPVLYSLYVNDVPKTHKTLLGMYADDTAILAKNKNHKYTAAALNQHLAKLDDWFLKWKIALNVNKTEAVYFSKGRRKHKPIVKIKNQAITWSQQAKYLGVILDEKLTWKNHVTTIKTKFRAASGKLFPLIARDSEMNRKYKLLVYTAILRPIITYGCPIWGAAAISNIRMLEILENNIIPLICKVGWYMRNEDIRNAIKLISLKGFIKKVSAKFYHNLHKIDNEAIQQLENYSPDSKSKRPRKILL</sequence>